<reference evidence="2" key="1">
    <citation type="submission" date="2018-04" db="EMBL/GenBank/DDBJ databases">
        <title>Whole genome sequencing of Hypsizygus marmoreus.</title>
        <authorList>
            <person name="Choi I.-G."/>
            <person name="Min B."/>
            <person name="Kim J.-G."/>
            <person name="Kim S."/>
            <person name="Oh Y.-L."/>
            <person name="Kong W.-S."/>
            <person name="Park H."/>
            <person name="Jeong J."/>
            <person name="Song E.-S."/>
        </authorList>
    </citation>
    <scope>NUCLEOTIDE SEQUENCE [LARGE SCALE GENOMIC DNA]</scope>
    <source>
        <strain evidence="2">51987-8</strain>
    </source>
</reference>
<comment type="caution">
    <text evidence="2">The sequence shown here is derived from an EMBL/GenBank/DDBJ whole genome shotgun (WGS) entry which is preliminary data.</text>
</comment>
<feature type="transmembrane region" description="Helical" evidence="1">
    <location>
        <begin position="96"/>
        <end position="116"/>
    </location>
</feature>
<organism evidence="2 3">
    <name type="scientific">Hypsizygus marmoreus</name>
    <name type="common">White beech mushroom</name>
    <name type="synonym">Agaricus marmoreus</name>
    <dbReference type="NCBI Taxonomy" id="39966"/>
    <lineage>
        <taxon>Eukaryota</taxon>
        <taxon>Fungi</taxon>
        <taxon>Dikarya</taxon>
        <taxon>Basidiomycota</taxon>
        <taxon>Agaricomycotina</taxon>
        <taxon>Agaricomycetes</taxon>
        <taxon>Agaricomycetidae</taxon>
        <taxon>Agaricales</taxon>
        <taxon>Tricholomatineae</taxon>
        <taxon>Lyophyllaceae</taxon>
        <taxon>Hypsizygus</taxon>
    </lineage>
</organism>
<keyword evidence="1" id="KW-0472">Membrane</keyword>
<evidence type="ECO:0000313" key="2">
    <source>
        <dbReference type="EMBL" id="RDB16288.1"/>
    </source>
</evidence>
<protein>
    <submittedName>
        <fullName evidence="2">Uncharacterized protein</fullName>
    </submittedName>
</protein>
<keyword evidence="1" id="KW-1133">Transmembrane helix</keyword>
<keyword evidence="1" id="KW-0812">Transmembrane</keyword>
<feature type="transmembrane region" description="Helical" evidence="1">
    <location>
        <begin position="70"/>
        <end position="90"/>
    </location>
</feature>
<keyword evidence="3" id="KW-1185">Reference proteome</keyword>
<evidence type="ECO:0000256" key="1">
    <source>
        <dbReference type="SAM" id="Phobius"/>
    </source>
</evidence>
<dbReference type="AlphaFoldDB" id="A0A369J2S4"/>
<evidence type="ECO:0000313" key="3">
    <source>
        <dbReference type="Proteomes" id="UP000076154"/>
    </source>
</evidence>
<dbReference type="Proteomes" id="UP000076154">
    <property type="component" value="Unassembled WGS sequence"/>
</dbReference>
<accession>A0A369J2S4</accession>
<sequence length="197" mass="21392">MMQLCLAKATNALIFFIEFLSFMTLYAFPYPPAAHHDLAGSPYTLLHLIPALVCANAFIIALVRHQLALGGIFLSLAWGLVDLLILKMVITGTSDINVYALLGFGIILSIGVAFVMRALAVYSGGEENLGLLQYACVPRRSRDRMHKQKNGVAENMDVLATVSTAQLTRDDVDVEGGLPPPYGVDVYDADSNDKCTK</sequence>
<proteinExistence type="predicted"/>
<dbReference type="EMBL" id="LUEZ02000126">
    <property type="protein sequence ID" value="RDB16288.1"/>
    <property type="molecule type" value="Genomic_DNA"/>
</dbReference>
<name>A0A369J2S4_HYPMA</name>
<dbReference type="InParanoid" id="A0A369J2S4"/>
<feature type="transmembrane region" description="Helical" evidence="1">
    <location>
        <begin position="12"/>
        <end position="31"/>
    </location>
</feature>
<feature type="transmembrane region" description="Helical" evidence="1">
    <location>
        <begin position="43"/>
        <end position="63"/>
    </location>
</feature>
<gene>
    <name evidence="2" type="ORF">Hypma_003043</name>
</gene>